<dbReference type="InterPro" id="IPR027417">
    <property type="entry name" value="P-loop_NTPase"/>
</dbReference>
<organism evidence="2">
    <name type="scientific">Caldiarchaeum subterraneum</name>
    <dbReference type="NCBI Taxonomy" id="311458"/>
    <lineage>
        <taxon>Archaea</taxon>
        <taxon>Nitrososphaerota</taxon>
        <taxon>Candidatus Caldarchaeales</taxon>
        <taxon>Candidatus Caldarchaeaceae</taxon>
        <taxon>Candidatus Caldarchaeum</taxon>
    </lineage>
</organism>
<dbReference type="GO" id="GO:0016887">
    <property type="term" value="F:ATP hydrolysis activity"/>
    <property type="evidence" value="ECO:0007669"/>
    <property type="project" value="InterPro"/>
</dbReference>
<feature type="domain" description="ABC transporter" evidence="1">
    <location>
        <begin position="35"/>
        <end position="144"/>
    </location>
</feature>
<sequence length="145" mass="15987">MRKFFITFLCFTGDGRAAQVDDLWKSFGRVQAIRGLCLRLESGQIHGLLGPNGSGKTTTLKCVVGLLKPDRGTVKFNGREITTTAEYKSSQGYLPENPALPDYLTVEEFLVFSAKLKGLKAETIRKEVNELLDSFGLVGVSDRLI</sequence>
<accession>A0A7C5YA51</accession>
<dbReference type="Pfam" id="PF00005">
    <property type="entry name" value="ABC_tran"/>
    <property type="match status" value="1"/>
</dbReference>
<dbReference type="PANTHER" id="PTHR43038">
    <property type="entry name" value="ATP-BINDING CASSETTE, SUB-FAMILY H, MEMBER 1"/>
    <property type="match status" value="1"/>
</dbReference>
<dbReference type="InterPro" id="IPR003439">
    <property type="entry name" value="ABC_transporter-like_ATP-bd"/>
</dbReference>
<dbReference type="PANTHER" id="PTHR43038:SF3">
    <property type="entry name" value="ABC TRANSPORTER G FAMILY MEMBER 20 ISOFORM X1"/>
    <property type="match status" value="1"/>
</dbReference>
<keyword evidence="2" id="KW-0547">Nucleotide-binding</keyword>
<dbReference type="GO" id="GO:0005524">
    <property type="term" value="F:ATP binding"/>
    <property type="evidence" value="ECO:0007669"/>
    <property type="project" value="UniProtKB-KW"/>
</dbReference>
<protein>
    <submittedName>
        <fullName evidence="2">ABC transporter ATP-binding protein</fullName>
    </submittedName>
</protein>
<dbReference type="EMBL" id="DRXS01000206">
    <property type="protein sequence ID" value="HHR40942.1"/>
    <property type="molecule type" value="Genomic_DNA"/>
</dbReference>
<dbReference type="AlphaFoldDB" id="A0A7C5YA51"/>
<comment type="caution">
    <text evidence="2">The sequence shown here is derived from an EMBL/GenBank/DDBJ whole genome shotgun (WGS) entry which is preliminary data.</text>
</comment>
<keyword evidence="2" id="KW-0067">ATP-binding</keyword>
<dbReference type="Gene3D" id="3.40.50.300">
    <property type="entry name" value="P-loop containing nucleotide triphosphate hydrolases"/>
    <property type="match status" value="1"/>
</dbReference>
<dbReference type="SUPFAM" id="SSF52540">
    <property type="entry name" value="P-loop containing nucleoside triphosphate hydrolases"/>
    <property type="match status" value="1"/>
</dbReference>
<reference evidence="2" key="1">
    <citation type="journal article" date="2020" name="mSystems">
        <title>Genome- and Community-Level Interaction Insights into Carbon Utilization and Element Cycling Functions of Hydrothermarchaeota in Hydrothermal Sediment.</title>
        <authorList>
            <person name="Zhou Z."/>
            <person name="Liu Y."/>
            <person name="Xu W."/>
            <person name="Pan J."/>
            <person name="Luo Z.H."/>
            <person name="Li M."/>
        </authorList>
    </citation>
    <scope>NUCLEOTIDE SEQUENCE [LARGE SCALE GENOMIC DNA]</scope>
    <source>
        <strain evidence="2">SpSt-1084</strain>
    </source>
</reference>
<evidence type="ECO:0000313" key="2">
    <source>
        <dbReference type="EMBL" id="HHR40942.1"/>
    </source>
</evidence>
<gene>
    <name evidence="2" type="ORF">ENM42_03835</name>
</gene>
<evidence type="ECO:0000259" key="1">
    <source>
        <dbReference type="Pfam" id="PF00005"/>
    </source>
</evidence>
<name>A0A7C5YA51_CALS0</name>
<proteinExistence type="predicted"/>